<dbReference type="STRING" id="1048340.SAMN05444487_10991"/>
<evidence type="ECO:0000256" key="1">
    <source>
        <dbReference type="SAM" id="SignalP"/>
    </source>
</evidence>
<dbReference type="EMBL" id="FNNQ01000009">
    <property type="protein sequence ID" value="SDX05085.1"/>
    <property type="molecule type" value="Genomic_DNA"/>
</dbReference>
<dbReference type="Proteomes" id="UP000198534">
    <property type="component" value="Unassembled WGS sequence"/>
</dbReference>
<dbReference type="RefSeq" id="WP_091740135.1">
    <property type="nucleotide sequence ID" value="NZ_FNNQ01000009.1"/>
</dbReference>
<evidence type="ECO:0000313" key="2">
    <source>
        <dbReference type="EMBL" id="SDX05085.1"/>
    </source>
</evidence>
<accession>A0A1H2YJC7</accession>
<sequence length="358" mass="40071">MKNAWEKSVVFVSTFALIASSGIGLNSKAFAAENNIEDVVNQNIEKYGFSDPNVGKLSTRLFMRDVSGRNDINKFEEKNSIVTPGTENVEKISSALSYMGSASLSNYSYTQDQPNMDTQSFTETFTDATSTTTTKGWKVSSGISVPWTIKKDSIGIGFQTSAEFSWSQADTKSTSTSRTYTSPAQRTFVPKRTRAEVKVQLLREKYKVPATLESLLQVWSTDRSVWRGYDKITLTNPNEPPFFPSKYYSVRSVSQVFGQSNWVLPDSMKLEGENIRIKGEGTIEQEFGSDYKVETKLYDIDSGQPRFLKQSDIDKIKESLPKSAKMDLPKLAKSNDSKGTNSYSYTIPIKKEDVVAKK</sequence>
<keyword evidence="1" id="KW-0732">Signal</keyword>
<reference evidence="2 3" key="1">
    <citation type="submission" date="2016-10" db="EMBL/GenBank/DDBJ databases">
        <authorList>
            <person name="de Groot N.N."/>
        </authorList>
    </citation>
    <scope>NUCLEOTIDE SEQUENCE [LARGE SCALE GENOMIC DNA]</scope>
    <source>
        <strain evidence="2 3">DSM 45610</strain>
    </source>
</reference>
<dbReference type="AlphaFoldDB" id="A0A1H2YJC7"/>
<evidence type="ECO:0000313" key="3">
    <source>
        <dbReference type="Proteomes" id="UP000198534"/>
    </source>
</evidence>
<dbReference type="InterPro" id="IPR004991">
    <property type="entry name" value="Aerolysin-like"/>
</dbReference>
<dbReference type="Pfam" id="PF03318">
    <property type="entry name" value="ETX_MTX2"/>
    <property type="match status" value="1"/>
</dbReference>
<dbReference type="SUPFAM" id="SSF56973">
    <property type="entry name" value="Aerolisin/ETX pore-forming domain"/>
    <property type="match status" value="1"/>
</dbReference>
<dbReference type="Gene3D" id="2.170.15.10">
    <property type="entry name" value="Proaerolysin, chain A, domain 3"/>
    <property type="match status" value="1"/>
</dbReference>
<gene>
    <name evidence="2" type="ORF">SAMN05444487_10991</name>
</gene>
<proteinExistence type="predicted"/>
<keyword evidence="3" id="KW-1185">Reference proteome</keyword>
<feature type="signal peptide" evidence="1">
    <location>
        <begin position="1"/>
        <end position="31"/>
    </location>
</feature>
<name>A0A1H2YJC7_9BACL</name>
<feature type="chain" id="PRO_5011638856" evidence="1">
    <location>
        <begin position="32"/>
        <end position="358"/>
    </location>
</feature>
<protein>
    <submittedName>
        <fullName evidence="2">Toxin ETX/toxin MTX2</fullName>
    </submittedName>
</protein>
<organism evidence="2 3">
    <name type="scientific">Marininema mesophilum</name>
    <dbReference type="NCBI Taxonomy" id="1048340"/>
    <lineage>
        <taxon>Bacteria</taxon>
        <taxon>Bacillati</taxon>
        <taxon>Bacillota</taxon>
        <taxon>Bacilli</taxon>
        <taxon>Bacillales</taxon>
        <taxon>Thermoactinomycetaceae</taxon>
        <taxon>Marininema</taxon>
    </lineage>
</organism>